<keyword evidence="4" id="KW-0963">Cytoplasm</keyword>
<keyword evidence="8" id="KW-0560">Oxidoreductase</keyword>
<accession>A0AAD0TM19</accession>
<dbReference type="PROSITE" id="PS01162">
    <property type="entry name" value="QOR_ZETA_CRYSTAL"/>
    <property type="match status" value="1"/>
</dbReference>
<gene>
    <name evidence="11" type="primary">qor_1</name>
    <name evidence="10" type="ORF">LP667_06290</name>
    <name evidence="11" type="ORF">LPPLD21_00080</name>
</gene>
<organism evidence="10 13">
    <name type="scientific">Lactiplantibacillus paraplantarum</name>
    <dbReference type="NCBI Taxonomy" id="60520"/>
    <lineage>
        <taxon>Bacteria</taxon>
        <taxon>Bacillati</taxon>
        <taxon>Bacillota</taxon>
        <taxon>Bacilli</taxon>
        <taxon>Lactobacillales</taxon>
        <taxon>Lactobacillaceae</taxon>
        <taxon>Lactiplantibacillus</taxon>
    </lineage>
</organism>
<dbReference type="EMBL" id="BDOR01000001">
    <property type="protein sequence ID" value="GBF00580.1"/>
    <property type="molecule type" value="Genomic_DNA"/>
</dbReference>
<dbReference type="InterPro" id="IPR020843">
    <property type="entry name" value="ER"/>
</dbReference>
<evidence type="ECO:0000256" key="2">
    <source>
        <dbReference type="ARBA" id="ARBA00010371"/>
    </source>
</evidence>
<evidence type="ECO:0000259" key="9">
    <source>
        <dbReference type="SMART" id="SM00829"/>
    </source>
</evidence>
<dbReference type="PANTHER" id="PTHR44154:SF1">
    <property type="entry name" value="QUINONE OXIDOREDUCTASE"/>
    <property type="match status" value="1"/>
</dbReference>
<dbReference type="InterPro" id="IPR013149">
    <property type="entry name" value="ADH-like_C"/>
</dbReference>
<reference evidence="11 12" key="1">
    <citation type="submission" date="2017-04" db="EMBL/GenBank/DDBJ databases">
        <title>In vitro and in silico characterization of Lactobacillus paraplantarum D2-1, a starter culture for soymilk fermentation.</title>
        <authorList>
            <person name="Endo A."/>
            <person name="Sasaki F."/>
            <person name="Maeno S."/>
            <person name="Kanesaki Y."/>
            <person name="Kubota E."/>
            <person name="Torres G.A."/>
            <person name="Tomita S."/>
            <person name="Nakagawa J."/>
        </authorList>
    </citation>
    <scope>NUCLEOTIDE SEQUENCE [LARGE SCALE GENOMIC DNA]</scope>
    <source>
        <strain evidence="11 12">D2-1</strain>
    </source>
</reference>
<dbReference type="Proteomes" id="UP000236162">
    <property type="component" value="Unassembled WGS sequence"/>
</dbReference>
<feature type="domain" description="Enoyl reductase (ER)" evidence="9">
    <location>
        <begin position="16"/>
        <end position="339"/>
    </location>
</feature>
<evidence type="ECO:0000256" key="5">
    <source>
        <dbReference type="ARBA" id="ARBA00022857"/>
    </source>
</evidence>
<dbReference type="AlphaFoldDB" id="A0AAD0TM19"/>
<proteinExistence type="inferred from homology"/>
<name>A0AAD0TM19_9LACO</name>
<keyword evidence="12" id="KW-1185">Reference proteome</keyword>
<dbReference type="InterPro" id="IPR051603">
    <property type="entry name" value="Zinc-ADH_QOR/CCCR"/>
</dbReference>
<evidence type="ECO:0000256" key="1">
    <source>
        <dbReference type="ARBA" id="ARBA00004496"/>
    </source>
</evidence>
<keyword evidence="8" id="KW-0479">Metal-binding</keyword>
<dbReference type="SMART" id="SM00829">
    <property type="entry name" value="PKS_ER"/>
    <property type="match status" value="1"/>
</dbReference>
<dbReference type="PANTHER" id="PTHR44154">
    <property type="entry name" value="QUINONE OXIDOREDUCTASE"/>
    <property type="match status" value="1"/>
</dbReference>
<evidence type="ECO:0000313" key="11">
    <source>
        <dbReference type="EMBL" id="GBF00580.1"/>
    </source>
</evidence>
<protein>
    <recommendedName>
        <fullName evidence="8">Zinc-type alcohol dehydrogenase-like protein</fullName>
    </recommendedName>
</protein>
<evidence type="ECO:0000313" key="12">
    <source>
        <dbReference type="Proteomes" id="UP000236162"/>
    </source>
</evidence>
<evidence type="ECO:0000256" key="6">
    <source>
        <dbReference type="ARBA" id="ARBA00022884"/>
    </source>
</evidence>
<evidence type="ECO:0000256" key="7">
    <source>
        <dbReference type="ARBA" id="ARBA00022990"/>
    </source>
</evidence>
<dbReference type="InterPro" id="IPR013154">
    <property type="entry name" value="ADH-like_N"/>
</dbReference>
<dbReference type="Gene3D" id="3.90.180.10">
    <property type="entry name" value="Medium-chain alcohol dehydrogenases, catalytic domain"/>
    <property type="match status" value="1"/>
</dbReference>
<evidence type="ECO:0000313" key="10">
    <source>
        <dbReference type="EMBL" id="AYJ38444.1"/>
    </source>
</evidence>
<dbReference type="GO" id="GO:0003723">
    <property type="term" value="F:RNA binding"/>
    <property type="evidence" value="ECO:0007669"/>
    <property type="project" value="UniProtKB-KW"/>
</dbReference>
<dbReference type="Proteomes" id="UP000277896">
    <property type="component" value="Chromosome"/>
</dbReference>
<dbReference type="EMBL" id="CP032744">
    <property type="protein sequence ID" value="AYJ38444.1"/>
    <property type="molecule type" value="Genomic_DNA"/>
</dbReference>
<dbReference type="Gene3D" id="3.40.50.720">
    <property type="entry name" value="NAD(P)-binding Rossmann-like Domain"/>
    <property type="match status" value="1"/>
</dbReference>
<keyword evidence="8" id="KW-0862">Zinc</keyword>
<dbReference type="NCBIfam" id="TIGR02817">
    <property type="entry name" value="adh_fam_1"/>
    <property type="match status" value="1"/>
</dbReference>
<dbReference type="InterPro" id="IPR036291">
    <property type="entry name" value="NAD(P)-bd_dom_sf"/>
</dbReference>
<dbReference type="InterPro" id="IPR002364">
    <property type="entry name" value="Quin_OxRdtase/zeta-crystal_CS"/>
</dbReference>
<reference evidence="10 13" key="2">
    <citation type="submission" date="2018-10" db="EMBL/GenBank/DDBJ databases">
        <title>Genome seuquencing of Lactobacillus species.</title>
        <authorList>
            <person name="Baek C."/>
            <person name="Yi H."/>
        </authorList>
    </citation>
    <scope>NUCLEOTIDE SEQUENCE [LARGE SCALE GENOMIC DNA]</scope>
    <source>
        <strain evidence="10 13">DSM 10667</strain>
    </source>
</reference>
<dbReference type="GO" id="GO:0008270">
    <property type="term" value="F:zinc ion binding"/>
    <property type="evidence" value="ECO:0007669"/>
    <property type="project" value="InterPro"/>
</dbReference>
<dbReference type="Pfam" id="PF08240">
    <property type="entry name" value="ADH_N"/>
    <property type="match status" value="1"/>
</dbReference>
<dbReference type="SUPFAM" id="SSF50129">
    <property type="entry name" value="GroES-like"/>
    <property type="match status" value="1"/>
</dbReference>
<evidence type="ECO:0000256" key="3">
    <source>
        <dbReference type="ARBA" id="ARBA00011881"/>
    </source>
</evidence>
<comment type="subcellular location">
    <subcellularLocation>
        <location evidence="1">Cytoplasm</location>
    </subcellularLocation>
</comment>
<keyword evidence="6" id="KW-0694">RNA-binding</keyword>
<comment type="subunit">
    <text evidence="3">Homotetramer.</text>
</comment>
<keyword evidence="5" id="KW-0521">NADP</keyword>
<evidence type="ECO:0000313" key="13">
    <source>
        <dbReference type="Proteomes" id="UP000277896"/>
    </source>
</evidence>
<comment type="similarity">
    <text evidence="2 8">Belongs to the zinc-containing alcohol dehydrogenase family. Quinone oxidoreductase subfamily.</text>
</comment>
<dbReference type="GO" id="GO:0005737">
    <property type="term" value="C:cytoplasm"/>
    <property type="evidence" value="ECO:0007669"/>
    <property type="project" value="UniProtKB-SubCell"/>
</dbReference>
<evidence type="ECO:0000256" key="8">
    <source>
        <dbReference type="RuleBase" id="RU364000"/>
    </source>
</evidence>
<dbReference type="InterPro" id="IPR011032">
    <property type="entry name" value="GroES-like_sf"/>
</dbReference>
<dbReference type="GO" id="GO:0016491">
    <property type="term" value="F:oxidoreductase activity"/>
    <property type="evidence" value="ECO:0007669"/>
    <property type="project" value="UniProtKB-KW"/>
</dbReference>
<keyword evidence="7" id="KW-0007">Acetylation</keyword>
<dbReference type="InterPro" id="IPR014182">
    <property type="entry name" value="ADH_Zn_typ-1"/>
</dbReference>
<evidence type="ECO:0000256" key="4">
    <source>
        <dbReference type="ARBA" id="ARBA00022490"/>
    </source>
</evidence>
<dbReference type="RefSeq" id="WP_021731726.1">
    <property type="nucleotide sequence ID" value="NZ_AVAI01000126.1"/>
</dbReference>
<sequence length="355" mass="39121">MHAIGFTDHLPIENPASLQDVTITKPTPHGHDILVQIQAVAVNPVDVGVRKAGHEHLTRPKILGWDATGIVTAVGKAVTLFQPGDWVFYAGSFNRPGCDSAYHLVDERLVGHAPKTLTPAACAAMPLTSLTAYEALFEQLHISFDPAKPNSQKHNQTILIINGAGGVGSIATQLAKLTGLTVISSASRPESITWTQQHGADLVVNHRHDLVREVHALGIKDVDYILGLSDLNSHWDEMCALIKPGGHIASITENRRPIDLKKLTKKRRTFAWEWMYSKSYYHTADMISQHYILDTIANLLDHDLLKSTLSQTLQPINALNLRQAHQLIEQRHMIGKVVIEGWNDLTPYCGSGNLL</sequence>
<dbReference type="SUPFAM" id="SSF51735">
    <property type="entry name" value="NAD(P)-binding Rossmann-fold domains"/>
    <property type="match status" value="1"/>
</dbReference>
<dbReference type="CDD" id="cd08252">
    <property type="entry name" value="AL_MDR"/>
    <property type="match status" value="1"/>
</dbReference>
<dbReference type="Pfam" id="PF00107">
    <property type="entry name" value="ADH_zinc_N"/>
    <property type="match status" value="1"/>
</dbReference>